<dbReference type="GeneID" id="34461000"/>
<dbReference type="AlphaFoldDB" id="A0A1L9VFM0"/>
<protein>
    <recommendedName>
        <fullName evidence="3">Thioester reductase (TE) domain-containing protein</fullName>
    </recommendedName>
</protein>
<evidence type="ECO:0008006" key="3">
    <source>
        <dbReference type="Google" id="ProtNLM"/>
    </source>
</evidence>
<keyword evidence="2" id="KW-1185">Reference proteome</keyword>
<dbReference type="RefSeq" id="XP_022399382.1">
    <property type="nucleotide sequence ID" value="XM_022544739.1"/>
</dbReference>
<proteinExistence type="predicted"/>
<dbReference type="OrthoDB" id="429813at2759"/>
<dbReference type="STRING" id="1160497.A0A1L9VFM0"/>
<organism evidence="1 2">
    <name type="scientific">Aspergillus glaucus CBS 516.65</name>
    <dbReference type="NCBI Taxonomy" id="1160497"/>
    <lineage>
        <taxon>Eukaryota</taxon>
        <taxon>Fungi</taxon>
        <taxon>Dikarya</taxon>
        <taxon>Ascomycota</taxon>
        <taxon>Pezizomycotina</taxon>
        <taxon>Eurotiomycetes</taxon>
        <taxon>Eurotiomycetidae</taxon>
        <taxon>Eurotiales</taxon>
        <taxon>Aspergillaceae</taxon>
        <taxon>Aspergillus</taxon>
        <taxon>Aspergillus subgen. Aspergillus</taxon>
    </lineage>
</organism>
<gene>
    <name evidence="1" type="ORF">ASPGLDRAFT_36806</name>
</gene>
<dbReference type="VEuPathDB" id="FungiDB:ASPGLDRAFT_36806"/>
<dbReference type="Gene3D" id="3.40.50.720">
    <property type="entry name" value="NAD(P)-binding Rossmann-like Domain"/>
    <property type="match status" value="1"/>
</dbReference>
<dbReference type="EMBL" id="KV878901">
    <property type="protein sequence ID" value="OJJ82684.1"/>
    <property type="molecule type" value="Genomic_DNA"/>
</dbReference>
<accession>A0A1L9VFM0</accession>
<name>A0A1L9VFM0_ASPGL</name>
<sequence length="145" mass="15849">MGLDSLQTLQLSKILQGTVLFLRPEGASLSIPTQKLDSYPSVGQLSNYFYGLANDGSVGAELNVENGSARSERITALIEEYTKDLPGNQVSTFNWDCQHVAILTGSTGSLGNYILSELISDPADSKIYCVIARFYSIGKLFYKIR</sequence>
<reference evidence="2" key="1">
    <citation type="journal article" date="2017" name="Genome Biol.">
        <title>Comparative genomics reveals high biological diversity and specific adaptations in the industrially and medically important fungal genus Aspergillus.</title>
        <authorList>
            <person name="de Vries R.P."/>
            <person name="Riley R."/>
            <person name="Wiebenga A."/>
            <person name="Aguilar-Osorio G."/>
            <person name="Amillis S."/>
            <person name="Uchima C.A."/>
            <person name="Anderluh G."/>
            <person name="Asadollahi M."/>
            <person name="Askin M."/>
            <person name="Barry K."/>
            <person name="Battaglia E."/>
            <person name="Bayram O."/>
            <person name="Benocci T."/>
            <person name="Braus-Stromeyer S.A."/>
            <person name="Caldana C."/>
            <person name="Canovas D."/>
            <person name="Cerqueira G.C."/>
            <person name="Chen F."/>
            <person name="Chen W."/>
            <person name="Choi C."/>
            <person name="Clum A."/>
            <person name="Dos Santos R.A."/>
            <person name="Damasio A.R."/>
            <person name="Diallinas G."/>
            <person name="Emri T."/>
            <person name="Fekete E."/>
            <person name="Flipphi M."/>
            <person name="Freyberg S."/>
            <person name="Gallo A."/>
            <person name="Gournas C."/>
            <person name="Habgood R."/>
            <person name="Hainaut M."/>
            <person name="Harispe M.L."/>
            <person name="Henrissat B."/>
            <person name="Hilden K.S."/>
            <person name="Hope R."/>
            <person name="Hossain A."/>
            <person name="Karabika E."/>
            <person name="Karaffa L."/>
            <person name="Karanyi Z."/>
            <person name="Krasevec N."/>
            <person name="Kuo A."/>
            <person name="Kusch H."/>
            <person name="LaButti K."/>
            <person name="Lagendijk E.L."/>
            <person name="Lapidus A."/>
            <person name="Levasseur A."/>
            <person name="Lindquist E."/>
            <person name="Lipzen A."/>
            <person name="Logrieco A.F."/>
            <person name="MacCabe A."/>
            <person name="Maekelae M.R."/>
            <person name="Malavazi I."/>
            <person name="Melin P."/>
            <person name="Meyer V."/>
            <person name="Mielnichuk N."/>
            <person name="Miskei M."/>
            <person name="Molnar A.P."/>
            <person name="Mule G."/>
            <person name="Ngan C.Y."/>
            <person name="Orejas M."/>
            <person name="Orosz E."/>
            <person name="Ouedraogo J.P."/>
            <person name="Overkamp K.M."/>
            <person name="Park H.-S."/>
            <person name="Perrone G."/>
            <person name="Piumi F."/>
            <person name="Punt P.J."/>
            <person name="Ram A.F."/>
            <person name="Ramon A."/>
            <person name="Rauscher S."/>
            <person name="Record E."/>
            <person name="Riano-Pachon D.M."/>
            <person name="Robert V."/>
            <person name="Roehrig J."/>
            <person name="Ruller R."/>
            <person name="Salamov A."/>
            <person name="Salih N.S."/>
            <person name="Samson R.A."/>
            <person name="Sandor E."/>
            <person name="Sanguinetti M."/>
            <person name="Schuetze T."/>
            <person name="Sepcic K."/>
            <person name="Shelest E."/>
            <person name="Sherlock G."/>
            <person name="Sophianopoulou V."/>
            <person name="Squina F.M."/>
            <person name="Sun H."/>
            <person name="Susca A."/>
            <person name="Todd R.B."/>
            <person name="Tsang A."/>
            <person name="Unkles S.E."/>
            <person name="van de Wiele N."/>
            <person name="van Rossen-Uffink D."/>
            <person name="Oliveira J.V."/>
            <person name="Vesth T.C."/>
            <person name="Visser J."/>
            <person name="Yu J.-H."/>
            <person name="Zhou M."/>
            <person name="Andersen M.R."/>
            <person name="Archer D.B."/>
            <person name="Baker S.E."/>
            <person name="Benoit I."/>
            <person name="Brakhage A.A."/>
            <person name="Braus G.H."/>
            <person name="Fischer R."/>
            <person name="Frisvad J.C."/>
            <person name="Goldman G.H."/>
            <person name="Houbraken J."/>
            <person name="Oakley B."/>
            <person name="Pocsi I."/>
            <person name="Scazzocchio C."/>
            <person name="Seiboth B."/>
            <person name="vanKuyk P.A."/>
            <person name="Wortman J."/>
            <person name="Dyer P.S."/>
            <person name="Grigoriev I.V."/>
        </authorList>
    </citation>
    <scope>NUCLEOTIDE SEQUENCE [LARGE SCALE GENOMIC DNA]</scope>
    <source>
        <strain evidence="2">CBS 516.65</strain>
    </source>
</reference>
<dbReference type="Proteomes" id="UP000184300">
    <property type="component" value="Unassembled WGS sequence"/>
</dbReference>
<evidence type="ECO:0000313" key="2">
    <source>
        <dbReference type="Proteomes" id="UP000184300"/>
    </source>
</evidence>
<evidence type="ECO:0000313" key="1">
    <source>
        <dbReference type="EMBL" id="OJJ82684.1"/>
    </source>
</evidence>